<protein>
    <submittedName>
        <fullName evidence="1">Uncharacterized protein</fullName>
    </submittedName>
</protein>
<feature type="non-terminal residue" evidence="1">
    <location>
        <position position="41"/>
    </location>
</feature>
<dbReference type="AlphaFoldDB" id="X1VHC3"/>
<reference evidence="1" key="1">
    <citation type="journal article" date="2014" name="Front. Microbiol.">
        <title>High frequency of phylogenetically diverse reductive dehalogenase-homologous genes in deep subseafloor sedimentary metagenomes.</title>
        <authorList>
            <person name="Kawai M."/>
            <person name="Futagami T."/>
            <person name="Toyoda A."/>
            <person name="Takaki Y."/>
            <person name="Nishi S."/>
            <person name="Hori S."/>
            <person name="Arai W."/>
            <person name="Tsubouchi T."/>
            <person name="Morono Y."/>
            <person name="Uchiyama I."/>
            <person name="Ito T."/>
            <person name="Fujiyama A."/>
            <person name="Inagaki F."/>
            <person name="Takami H."/>
        </authorList>
    </citation>
    <scope>NUCLEOTIDE SEQUENCE</scope>
    <source>
        <strain evidence="1">Expedition CK06-06</strain>
    </source>
</reference>
<organism evidence="1">
    <name type="scientific">marine sediment metagenome</name>
    <dbReference type="NCBI Taxonomy" id="412755"/>
    <lineage>
        <taxon>unclassified sequences</taxon>
        <taxon>metagenomes</taxon>
        <taxon>ecological metagenomes</taxon>
    </lineage>
</organism>
<proteinExistence type="predicted"/>
<gene>
    <name evidence="1" type="ORF">S12H4_62317</name>
</gene>
<name>X1VHC3_9ZZZZ</name>
<comment type="caution">
    <text evidence="1">The sequence shown here is derived from an EMBL/GenBank/DDBJ whole genome shotgun (WGS) entry which is preliminary data.</text>
</comment>
<evidence type="ECO:0000313" key="1">
    <source>
        <dbReference type="EMBL" id="GAJ17802.1"/>
    </source>
</evidence>
<accession>X1VHC3</accession>
<dbReference type="EMBL" id="BARW01041750">
    <property type="protein sequence ID" value="GAJ17802.1"/>
    <property type="molecule type" value="Genomic_DNA"/>
</dbReference>
<sequence length="41" mass="4609">MLANPANGTIYDNRYNSTVRNAGDQGHIKYELNQGFEYGDT</sequence>